<dbReference type="Proteomes" id="UP001293593">
    <property type="component" value="Unassembled WGS sequence"/>
</dbReference>
<sequence>MEVIARETIKPSSPTPSHLEIYPLSFIDHLCPPNYIPLIFFYQNQSIQPDINGETSTIFKLCKERTKMLKESLSQILSMYYPFAGRVKDQVSIECNDEGVIFIVTHMKQKLSEILKDPSEEFLNPLFPDEMHWKKPATGSHGSFLAVQVNHFECGGTAISVCLSHKVAEASSLCHFVKDWASITTKSSQVTLPHFNGASLFPMADLPIFPETEAEKSKPNMVSKRFLLDATNTKSLMNIAITQGVENPTREHVVGALIYKSAVSSLRSKFSKGQNQLTTYLNVALDLRAGLIPPQPEKSVGNLVWGFAVPSPNSAEEEEEELHELVRKTQKGLSEFWDTYENGFGKEHMMKILEVLKGKGASSENNNEVVVFNVTSWCGIGMYEADFGWGKPVWVTTCGCPPKKDVALLMDAKDGEGIEVLVSMEEQDMALLEANVELLQYASINPGVVA</sequence>
<reference evidence="4" key="1">
    <citation type="submission" date="2023-10" db="EMBL/GenBank/DDBJ databases">
        <title>Chromosome-level genome of the transformable northern wattle, Acacia crassicarpa.</title>
        <authorList>
            <person name="Massaro I."/>
            <person name="Sinha N.R."/>
            <person name="Poethig S."/>
            <person name="Leichty A.R."/>
        </authorList>
    </citation>
    <scope>NUCLEOTIDE SEQUENCE</scope>
    <source>
        <strain evidence="4">Acra3RX</strain>
        <tissue evidence="4">Leaf</tissue>
    </source>
</reference>
<dbReference type="GO" id="GO:0016746">
    <property type="term" value="F:acyltransferase activity"/>
    <property type="evidence" value="ECO:0007669"/>
    <property type="project" value="UniProtKB-KW"/>
</dbReference>
<evidence type="ECO:0000256" key="3">
    <source>
        <dbReference type="ARBA" id="ARBA00023315"/>
    </source>
</evidence>
<evidence type="ECO:0000256" key="1">
    <source>
        <dbReference type="ARBA" id="ARBA00009861"/>
    </source>
</evidence>
<keyword evidence="5" id="KW-1185">Reference proteome</keyword>
<evidence type="ECO:0000313" key="4">
    <source>
        <dbReference type="EMBL" id="KAK4268314.1"/>
    </source>
</evidence>
<comment type="similarity">
    <text evidence="1">Belongs to the plant acyltransferase family.</text>
</comment>
<name>A0AAE1MK48_9FABA</name>
<keyword evidence="2" id="KW-0808">Transferase</keyword>
<accession>A0AAE1MK48</accession>
<protein>
    <submittedName>
        <fullName evidence="4">Uncharacterized protein</fullName>
    </submittedName>
</protein>
<dbReference type="Gene3D" id="3.30.559.10">
    <property type="entry name" value="Chloramphenicol acetyltransferase-like domain"/>
    <property type="match status" value="2"/>
</dbReference>
<comment type="caution">
    <text evidence="4">The sequence shown here is derived from an EMBL/GenBank/DDBJ whole genome shotgun (WGS) entry which is preliminary data.</text>
</comment>
<dbReference type="AlphaFoldDB" id="A0AAE1MK48"/>
<dbReference type="PANTHER" id="PTHR31623">
    <property type="entry name" value="F21J9.9"/>
    <property type="match status" value="1"/>
</dbReference>
<dbReference type="InterPro" id="IPR023213">
    <property type="entry name" value="CAT-like_dom_sf"/>
</dbReference>
<dbReference type="EMBL" id="JAWXYG010000007">
    <property type="protein sequence ID" value="KAK4268314.1"/>
    <property type="molecule type" value="Genomic_DNA"/>
</dbReference>
<evidence type="ECO:0000256" key="2">
    <source>
        <dbReference type="ARBA" id="ARBA00022679"/>
    </source>
</evidence>
<gene>
    <name evidence="4" type="ORF">QN277_024989</name>
</gene>
<dbReference type="Pfam" id="PF02458">
    <property type="entry name" value="Transferase"/>
    <property type="match status" value="1"/>
</dbReference>
<organism evidence="4 5">
    <name type="scientific">Acacia crassicarpa</name>
    <name type="common">northern wattle</name>
    <dbReference type="NCBI Taxonomy" id="499986"/>
    <lineage>
        <taxon>Eukaryota</taxon>
        <taxon>Viridiplantae</taxon>
        <taxon>Streptophyta</taxon>
        <taxon>Embryophyta</taxon>
        <taxon>Tracheophyta</taxon>
        <taxon>Spermatophyta</taxon>
        <taxon>Magnoliopsida</taxon>
        <taxon>eudicotyledons</taxon>
        <taxon>Gunneridae</taxon>
        <taxon>Pentapetalae</taxon>
        <taxon>rosids</taxon>
        <taxon>fabids</taxon>
        <taxon>Fabales</taxon>
        <taxon>Fabaceae</taxon>
        <taxon>Caesalpinioideae</taxon>
        <taxon>mimosoid clade</taxon>
        <taxon>Acacieae</taxon>
        <taxon>Acacia</taxon>
    </lineage>
</organism>
<evidence type="ECO:0000313" key="5">
    <source>
        <dbReference type="Proteomes" id="UP001293593"/>
    </source>
</evidence>
<proteinExistence type="inferred from homology"/>
<dbReference type="PANTHER" id="PTHR31623:SF122">
    <property type="entry name" value="HXXXD-TYPE ACYL-TRANSFERASE FAMILY PROTEIN"/>
    <property type="match status" value="1"/>
</dbReference>
<keyword evidence="3" id="KW-0012">Acyltransferase</keyword>